<keyword evidence="2" id="KW-1185">Reference proteome</keyword>
<sequence>MVRHLRLLRSAWGLPHLRTDAPRAIAHARDTGFAGIEASLSDVGTPAQLRLLCAALQSEGLSLVLSAYSCWRNYEGPADARSTVAEHVAAFDRDLLRIAECHAAFPRTVLRANGHSGSDAWTEAEACDFFGAVGETASSAGLPLSHETHRGRYLCCPFATRRLIHRLPSLRLTLDFSHWVIKCERLLDTEEEATMLRSEIAPAVDHLHARIGTPQSPQLADVHSPLARRAAERFYSLWEDVWTAHETASVSSRSSVATATVEYGPREFDEPSGEYVGYTPVGPEGEPLVPHTLDETLSHASQGLLDRFDRWHAGSVRRRFPL</sequence>
<gene>
    <name evidence="1" type="ORF">AB1Y20_022398</name>
</gene>
<comment type="caution">
    <text evidence="1">The sequence shown here is derived from an EMBL/GenBank/DDBJ whole genome shotgun (WGS) entry which is preliminary data.</text>
</comment>
<evidence type="ECO:0000313" key="1">
    <source>
        <dbReference type="EMBL" id="KAL1520836.1"/>
    </source>
</evidence>
<proteinExistence type="predicted"/>
<evidence type="ECO:0008006" key="3">
    <source>
        <dbReference type="Google" id="ProtNLM"/>
    </source>
</evidence>
<evidence type="ECO:0000313" key="2">
    <source>
        <dbReference type="Proteomes" id="UP001515480"/>
    </source>
</evidence>
<dbReference type="AlphaFoldDB" id="A0AB34JG78"/>
<accession>A0AB34JG78</accession>
<dbReference type="Proteomes" id="UP001515480">
    <property type="component" value="Unassembled WGS sequence"/>
</dbReference>
<name>A0AB34JG78_PRYPA</name>
<dbReference type="EMBL" id="JBGBPQ010000008">
    <property type="protein sequence ID" value="KAL1520836.1"/>
    <property type="molecule type" value="Genomic_DNA"/>
</dbReference>
<dbReference type="SUPFAM" id="SSF51658">
    <property type="entry name" value="Xylose isomerase-like"/>
    <property type="match status" value="1"/>
</dbReference>
<organism evidence="1 2">
    <name type="scientific">Prymnesium parvum</name>
    <name type="common">Toxic golden alga</name>
    <dbReference type="NCBI Taxonomy" id="97485"/>
    <lineage>
        <taxon>Eukaryota</taxon>
        <taxon>Haptista</taxon>
        <taxon>Haptophyta</taxon>
        <taxon>Prymnesiophyceae</taxon>
        <taxon>Prymnesiales</taxon>
        <taxon>Prymnesiaceae</taxon>
        <taxon>Prymnesium</taxon>
    </lineage>
</organism>
<protein>
    <recommendedName>
        <fullName evidence="3">Xylose isomerase-like TIM barrel domain-containing protein</fullName>
    </recommendedName>
</protein>
<reference evidence="1 2" key="1">
    <citation type="journal article" date="2024" name="Science">
        <title>Giant polyketide synthase enzymes in the biosynthesis of giant marine polyether toxins.</title>
        <authorList>
            <person name="Fallon T.R."/>
            <person name="Shende V.V."/>
            <person name="Wierzbicki I.H."/>
            <person name="Pendleton A.L."/>
            <person name="Watervoot N.F."/>
            <person name="Auber R.P."/>
            <person name="Gonzalez D.J."/>
            <person name="Wisecaver J.H."/>
            <person name="Moore B.S."/>
        </authorList>
    </citation>
    <scope>NUCLEOTIDE SEQUENCE [LARGE SCALE GENOMIC DNA]</scope>
    <source>
        <strain evidence="1 2">12B1</strain>
    </source>
</reference>
<dbReference type="InterPro" id="IPR036237">
    <property type="entry name" value="Xyl_isomerase-like_sf"/>
</dbReference>
<dbReference type="Gene3D" id="3.20.20.150">
    <property type="entry name" value="Divalent-metal-dependent TIM barrel enzymes"/>
    <property type="match status" value="1"/>
</dbReference>